<gene>
    <name evidence="1" type="ORF">A3783_01365</name>
</gene>
<reference evidence="1 2" key="1">
    <citation type="submission" date="2016-03" db="EMBL/GenBank/DDBJ databases">
        <authorList>
            <person name="Cho S.-Y."/>
            <person name="Lim S."/>
            <person name="Kim H."/>
            <person name="Soh E.H."/>
            <person name="Moon J.S."/>
        </authorList>
    </citation>
    <scope>NUCLEOTIDE SEQUENCE [LARGE SCALE GENOMIC DNA]</scope>
    <source>
        <strain evidence="1 2">KCTC 3810</strain>
    </source>
</reference>
<organism evidence="1 2">
    <name type="scientific">Exiguobacterium undae</name>
    <dbReference type="NCBI Taxonomy" id="169177"/>
    <lineage>
        <taxon>Bacteria</taxon>
        <taxon>Bacillati</taxon>
        <taxon>Bacillota</taxon>
        <taxon>Bacilli</taxon>
        <taxon>Bacillales</taxon>
        <taxon>Bacillales Family XII. Incertae Sedis</taxon>
        <taxon>Exiguobacterium</taxon>
    </lineage>
</organism>
<name>A0ABX2V8U5_9BACL</name>
<protein>
    <submittedName>
        <fullName evidence="1">Uncharacterized protein</fullName>
    </submittedName>
</protein>
<proteinExistence type="predicted"/>
<accession>A0ABX2V8U5</accession>
<evidence type="ECO:0000313" key="1">
    <source>
        <dbReference type="EMBL" id="OAN14606.1"/>
    </source>
</evidence>
<dbReference type="Proteomes" id="UP000078447">
    <property type="component" value="Unassembled WGS sequence"/>
</dbReference>
<sequence>MQEFNIDTINRDASDKYKGFRYQKFRVAIKMLQLIKKNNRNNIIALPEFRDDGHFVDENGNEYLEQDKLYEKGFSFNSSEIQKSMINFLDNFIELKKDPYINFIFFTNTTFKGENQTKKLTELGLTVLQKPVIQYLVDKDFEKDVIDFVSKYLINIYKETYDIQEDKPDTYHVNYITIKKMESEEWINFLSKVSFRFGEGDLDKLSEELEREISECQFFSAEHLGKENLIKRNLLDVIDERMTQKHVTQKIIGVDSVRYIYKEVESSNSELVIDEVHLHWENIENELENDSIRNLKEKILCVCPEINEKTLKKYTRESVTVKDEIKRFDRRQINSLRYRVYESMGIFFEEEFNYSEILTIDMLNETIKLLKEFVLKDIDQLKKDYSYGIKNDIAVKKMTMLLIDECFYSFDEV</sequence>
<dbReference type="RefSeq" id="WP_028105785.1">
    <property type="nucleotide sequence ID" value="NZ_LVVL01000001.1"/>
</dbReference>
<comment type="caution">
    <text evidence="1">The sequence shown here is derived from an EMBL/GenBank/DDBJ whole genome shotgun (WGS) entry which is preliminary data.</text>
</comment>
<keyword evidence="2" id="KW-1185">Reference proteome</keyword>
<dbReference type="EMBL" id="LVVL01000001">
    <property type="protein sequence ID" value="OAN14606.1"/>
    <property type="molecule type" value="Genomic_DNA"/>
</dbReference>
<evidence type="ECO:0000313" key="2">
    <source>
        <dbReference type="Proteomes" id="UP000078447"/>
    </source>
</evidence>